<accession>A0AA35PEW6</accession>
<sequence>MLLEFNSHLLDCWAILARADGSHSSWKAAGLPPPFSPSQLEKLDDFPPTRSLPFLESPYPQHIQPTLVETCMGCTLNVQCRFALRLCEIDLPGCRRAKKLGAEFCILKISGITASIRKHQRCESF</sequence>
<gene>
    <name evidence="1" type="ORF">PODLI_1B027387</name>
</gene>
<reference evidence="1" key="1">
    <citation type="submission" date="2022-12" db="EMBL/GenBank/DDBJ databases">
        <authorList>
            <person name="Alioto T."/>
            <person name="Alioto T."/>
            <person name="Gomez Garrido J."/>
        </authorList>
    </citation>
    <scope>NUCLEOTIDE SEQUENCE</scope>
</reference>
<evidence type="ECO:0000313" key="2">
    <source>
        <dbReference type="Proteomes" id="UP001178461"/>
    </source>
</evidence>
<keyword evidence="2" id="KW-1185">Reference proteome</keyword>
<name>A0AA35PEW6_9SAUR</name>
<organism evidence="1 2">
    <name type="scientific">Podarcis lilfordi</name>
    <name type="common">Lilford's wall lizard</name>
    <dbReference type="NCBI Taxonomy" id="74358"/>
    <lineage>
        <taxon>Eukaryota</taxon>
        <taxon>Metazoa</taxon>
        <taxon>Chordata</taxon>
        <taxon>Craniata</taxon>
        <taxon>Vertebrata</taxon>
        <taxon>Euteleostomi</taxon>
        <taxon>Lepidosauria</taxon>
        <taxon>Squamata</taxon>
        <taxon>Bifurcata</taxon>
        <taxon>Unidentata</taxon>
        <taxon>Episquamata</taxon>
        <taxon>Laterata</taxon>
        <taxon>Lacertibaenia</taxon>
        <taxon>Lacertidae</taxon>
        <taxon>Podarcis</taxon>
    </lineage>
</organism>
<evidence type="ECO:0000313" key="1">
    <source>
        <dbReference type="EMBL" id="CAI5782828.1"/>
    </source>
</evidence>
<protein>
    <submittedName>
        <fullName evidence="1">Uncharacterized protein</fullName>
    </submittedName>
</protein>
<dbReference type="EMBL" id="OX395133">
    <property type="protein sequence ID" value="CAI5782828.1"/>
    <property type="molecule type" value="Genomic_DNA"/>
</dbReference>
<dbReference type="AlphaFoldDB" id="A0AA35PEW6"/>
<proteinExistence type="predicted"/>
<dbReference type="Proteomes" id="UP001178461">
    <property type="component" value="Chromosome 8"/>
</dbReference>